<protein>
    <recommendedName>
        <fullName evidence="3">Reverse transcriptase/retrotransposon-derived protein RNase H-like domain-containing protein</fullName>
    </recommendedName>
</protein>
<evidence type="ECO:0000313" key="5">
    <source>
        <dbReference type="Proteomes" id="UP000265515"/>
    </source>
</evidence>
<feature type="region of interest" description="Disordered" evidence="2">
    <location>
        <begin position="1"/>
        <end position="26"/>
    </location>
</feature>
<dbReference type="AlphaFoldDB" id="A0A388LGZ2"/>
<dbReference type="Pfam" id="PF17919">
    <property type="entry name" value="RT_RNaseH_2"/>
    <property type="match status" value="1"/>
</dbReference>
<feature type="compositionally biased region" description="Polar residues" evidence="2">
    <location>
        <begin position="288"/>
        <end position="318"/>
    </location>
</feature>
<evidence type="ECO:0000313" key="4">
    <source>
        <dbReference type="EMBL" id="GBG81589.1"/>
    </source>
</evidence>
<evidence type="ECO:0000256" key="1">
    <source>
        <dbReference type="ARBA" id="ARBA00023268"/>
    </source>
</evidence>
<evidence type="ECO:0000259" key="3">
    <source>
        <dbReference type="Pfam" id="PF17919"/>
    </source>
</evidence>
<dbReference type="InterPro" id="IPR043128">
    <property type="entry name" value="Rev_trsase/Diguanyl_cyclase"/>
</dbReference>
<comment type="caution">
    <text evidence="4">The sequence shown here is derived from an EMBL/GenBank/DDBJ whole genome shotgun (WGS) entry which is preliminary data.</text>
</comment>
<dbReference type="InterPro" id="IPR043502">
    <property type="entry name" value="DNA/RNA_pol_sf"/>
</dbReference>
<evidence type="ECO:0000256" key="2">
    <source>
        <dbReference type="SAM" id="MobiDB-lite"/>
    </source>
</evidence>
<keyword evidence="1" id="KW-0511">Multifunctional enzyme</keyword>
<feature type="domain" description="Reverse transcriptase/retrotransposon-derived protein RNase H-like" evidence="3">
    <location>
        <begin position="726"/>
        <end position="824"/>
    </location>
</feature>
<proteinExistence type="predicted"/>
<dbReference type="InterPro" id="IPR050951">
    <property type="entry name" value="Retrovirus_Pol_polyprotein"/>
</dbReference>
<keyword evidence="5" id="KW-1185">Reference proteome</keyword>
<dbReference type="PANTHER" id="PTHR37984:SF5">
    <property type="entry name" value="PROTEIN NYNRIN-LIKE"/>
    <property type="match status" value="1"/>
</dbReference>
<sequence length="914" mass="101581">MESTPGREGTGRSLPPAPHEETNFREDEDRIRSLLPMCFDDGVYPTEIDPGEMVVDGREVRFKLNTLLDEIKVKWLKERTVTVIYKDPARFLPKNIKDDLVRAFEDEWVIGNESLRSIQRHGRIKIERPGVTSYVARTREVAEYMVREGQVEVTLGDTTYKVIFKPWMTRAEFRELRRQDDESTFWVIALQIPLDDMPFIYAQIEKAIGKIIQAHPTDADPDRPALVNARFDIDPEARANMKDIIWVATSKGDVLEIRLGTTGTLKCSKCKQFFHSEQDCQRGARGRNQGTSAGATGQNQPQQTGEASLANGATQGQHYQGPLRSRPQTPRQPEAASHAANVKNNPTFSPQGEGGRGGGVSHWIPSGGHPLNPYIPYQNLGYGMVQQGWQVTGMPQGGSTPMDWLMANGVSPVSWAGWNGTQGGQGGTGQAGQGYQPIMGEVSSTSGQVAAGAQRVGHGMSTSRLFGGMMGGDARAGGRGDQRSESTPGRARTRGAGKQRRLSMTSQQDLVSEPSGDSIISKEDSEKSVNNEGRLVTPRKKTTRDRRLTTTIKSFGTDMTQYLVSDLTILPGVIPAASAGLAYRIAEKSVDPRDIVDGITLEEHVAIREEEAQMVATVFSWRSDNSFISSPPPQDSKADAGFKIVLEKSEFFLSEISFLAYVVTRGGSRLDSRKVEAVREATTRTSLTQVRAFLGLASYYRRFIKGFAAIARPLTNLLRKDQPLNWDAECERAFCALKEALASAPILIRPDPERQFLLITNWQPEAISAILAQKGKDGREHVVEYASKTVPDERKNDSAPQGECYAVVWGIQHFHSYLYGQKFLLITDHEPLLALKKLTNYTGMIGRWAVRLQEYDFDIVHRKTERHENADGLTRLHRPGKVPRNEEITLWKDPEQPKGPGYGHVKVLPRQVKK</sequence>
<reference evidence="4 5" key="1">
    <citation type="journal article" date="2018" name="Cell">
        <title>The Chara Genome: Secondary Complexity and Implications for Plant Terrestrialization.</title>
        <authorList>
            <person name="Nishiyama T."/>
            <person name="Sakayama H."/>
            <person name="Vries J.D."/>
            <person name="Buschmann H."/>
            <person name="Saint-Marcoux D."/>
            <person name="Ullrich K.K."/>
            <person name="Haas F.B."/>
            <person name="Vanderstraeten L."/>
            <person name="Becker D."/>
            <person name="Lang D."/>
            <person name="Vosolsobe S."/>
            <person name="Rombauts S."/>
            <person name="Wilhelmsson P.K.I."/>
            <person name="Janitza P."/>
            <person name="Kern R."/>
            <person name="Heyl A."/>
            <person name="Rumpler F."/>
            <person name="Villalobos L.I.A.C."/>
            <person name="Clay J.M."/>
            <person name="Skokan R."/>
            <person name="Toyoda A."/>
            <person name="Suzuki Y."/>
            <person name="Kagoshima H."/>
            <person name="Schijlen E."/>
            <person name="Tajeshwar N."/>
            <person name="Catarino B."/>
            <person name="Hetherington A.J."/>
            <person name="Saltykova A."/>
            <person name="Bonnot C."/>
            <person name="Breuninger H."/>
            <person name="Symeonidi A."/>
            <person name="Radhakrishnan G.V."/>
            <person name="Van Nieuwerburgh F."/>
            <person name="Deforce D."/>
            <person name="Chang C."/>
            <person name="Karol K.G."/>
            <person name="Hedrich R."/>
            <person name="Ulvskov P."/>
            <person name="Glockner G."/>
            <person name="Delwiche C.F."/>
            <person name="Petrasek J."/>
            <person name="Van de Peer Y."/>
            <person name="Friml J."/>
            <person name="Beilby M."/>
            <person name="Dolan L."/>
            <person name="Kohara Y."/>
            <person name="Sugano S."/>
            <person name="Fujiyama A."/>
            <person name="Delaux P.-M."/>
            <person name="Quint M."/>
            <person name="TheiBen G."/>
            <person name="Hagemann M."/>
            <person name="Harholt J."/>
            <person name="Dunand C."/>
            <person name="Zachgo S."/>
            <person name="Langdale J."/>
            <person name="Maumus F."/>
            <person name="Straeten D.V.D."/>
            <person name="Gould S.B."/>
            <person name="Rensing S.A."/>
        </authorList>
    </citation>
    <scope>NUCLEOTIDE SEQUENCE [LARGE SCALE GENOMIC DNA]</scope>
    <source>
        <strain evidence="4 5">S276</strain>
    </source>
</reference>
<dbReference type="PANTHER" id="PTHR37984">
    <property type="entry name" value="PROTEIN CBG26694"/>
    <property type="match status" value="1"/>
</dbReference>
<dbReference type="SUPFAM" id="SSF56672">
    <property type="entry name" value="DNA/RNA polymerases"/>
    <property type="match status" value="1"/>
</dbReference>
<gene>
    <name evidence="4" type="ORF">CBR_g32581</name>
</gene>
<feature type="compositionally biased region" description="Basic residues" evidence="2">
    <location>
        <begin position="491"/>
        <end position="501"/>
    </location>
</feature>
<name>A0A388LGZ2_CHABU</name>
<dbReference type="Proteomes" id="UP000265515">
    <property type="component" value="Unassembled WGS sequence"/>
</dbReference>
<dbReference type="EMBL" id="BFEA01000379">
    <property type="protein sequence ID" value="GBG81589.1"/>
    <property type="molecule type" value="Genomic_DNA"/>
</dbReference>
<dbReference type="GO" id="GO:0003824">
    <property type="term" value="F:catalytic activity"/>
    <property type="evidence" value="ECO:0007669"/>
    <property type="project" value="UniProtKB-KW"/>
</dbReference>
<feature type="region of interest" description="Disordered" evidence="2">
    <location>
        <begin position="467"/>
        <end position="534"/>
    </location>
</feature>
<organism evidence="4 5">
    <name type="scientific">Chara braunii</name>
    <name type="common">Braun's stonewort</name>
    <dbReference type="NCBI Taxonomy" id="69332"/>
    <lineage>
        <taxon>Eukaryota</taxon>
        <taxon>Viridiplantae</taxon>
        <taxon>Streptophyta</taxon>
        <taxon>Charophyceae</taxon>
        <taxon>Charales</taxon>
        <taxon>Characeae</taxon>
        <taxon>Chara</taxon>
    </lineage>
</organism>
<dbReference type="Gene3D" id="3.30.70.270">
    <property type="match status" value="1"/>
</dbReference>
<dbReference type="CDD" id="cd09274">
    <property type="entry name" value="RNase_HI_RT_Ty3"/>
    <property type="match status" value="1"/>
</dbReference>
<dbReference type="InterPro" id="IPR041577">
    <property type="entry name" value="RT_RNaseH_2"/>
</dbReference>
<feature type="compositionally biased region" description="Basic and acidic residues" evidence="2">
    <location>
        <begin position="887"/>
        <end position="896"/>
    </location>
</feature>
<dbReference type="FunFam" id="3.30.70.270:FF:000020">
    <property type="entry name" value="Transposon Tf2-6 polyprotein-like Protein"/>
    <property type="match status" value="1"/>
</dbReference>
<feature type="compositionally biased region" description="Basic and acidic residues" evidence="2">
    <location>
        <begin position="520"/>
        <end position="529"/>
    </location>
</feature>
<feature type="region of interest" description="Disordered" evidence="2">
    <location>
        <begin position="887"/>
        <end position="914"/>
    </location>
</feature>
<dbReference type="Gramene" id="GBG81589">
    <property type="protein sequence ID" value="GBG81589"/>
    <property type="gene ID" value="CBR_g32581"/>
</dbReference>
<feature type="region of interest" description="Disordered" evidence="2">
    <location>
        <begin position="278"/>
        <end position="364"/>
    </location>
</feature>
<accession>A0A388LGZ2</accession>